<dbReference type="GO" id="GO:0071203">
    <property type="term" value="C:WASH complex"/>
    <property type="evidence" value="ECO:0007669"/>
    <property type="project" value="InterPro"/>
</dbReference>
<dbReference type="PANTHER" id="PTHR31409:SF0">
    <property type="entry name" value="WASH COMPLEX SUBUNIT 4"/>
    <property type="match status" value="1"/>
</dbReference>
<protein>
    <submittedName>
        <fullName evidence="6">WASH complex subunit 4</fullName>
    </submittedName>
</protein>
<dbReference type="CTD" id="32594"/>
<dbReference type="GeneID" id="108679883"/>
<evidence type="ECO:0000259" key="4">
    <source>
        <dbReference type="Pfam" id="PF14746"/>
    </source>
</evidence>
<evidence type="ECO:0000259" key="2">
    <source>
        <dbReference type="Pfam" id="PF14744"/>
    </source>
</evidence>
<feature type="region of interest" description="Disordered" evidence="1">
    <location>
        <begin position="1180"/>
        <end position="1210"/>
    </location>
</feature>
<evidence type="ECO:0000256" key="1">
    <source>
        <dbReference type="SAM" id="MobiDB-lite"/>
    </source>
</evidence>
<feature type="domain" description="WASH complex subunit 4 N-terminal" evidence="3">
    <location>
        <begin position="68"/>
        <end position="617"/>
    </location>
</feature>
<accession>A0A8B7PD91</accession>
<dbReference type="InterPro" id="IPR027307">
    <property type="entry name" value="WASH7"/>
</dbReference>
<dbReference type="AlphaFoldDB" id="A0A8B7PD91"/>
<dbReference type="GO" id="GO:0007032">
    <property type="term" value="P:endosome organization"/>
    <property type="evidence" value="ECO:0007669"/>
    <property type="project" value="TreeGrafter"/>
</dbReference>
<dbReference type="OMA" id="RCNIFIQ"/>
<sequence>MFKEFNIIDKMTVPPPSDDPSFKAAAEQELQRFSGIVENSCSTLQGKLLQSKKWMATGDSLLNVHEPSQVQPIVIKLSPHEPDGIKNIRSDIESVRKVVTALSVLCQEVKLLLAEAEHELIPPIALYGEAVNTPNPDVSGEAYVYIARMLPLLGRVQSFVARVSEVVTNIILQLSALHPPQQQQAIISTKDVHLQVIWEHLGRLLAVVVSLDLIVSVNKDLNQHWIQYKRLVTSAPTILLNETLPDDASQVLDQKTLQPLHRMVRDIDENVMHAAMFKQVCNRSSSAATATARNVPLRDEMLVVILGWCSQLESQCSKPWWCDLQQDVVAVTCLLQLHQHHFDPVPSKRAAKALQQLLKKVPCVTVFGSAVWRGEQFLTRECERLKSLWEPKICAALVQHRSQHLTSVTASLGKLAASTKLQVDGWCAELAAASTKPTSQFTRQDLSHRSKLFMQGLVLAVSARYTVTSVLSLHLQHGRLLARSCVLSVCSMLHAIHAVRAAYATHTTQLLAHTLPHVTQFLVAQLLAAVSQAKRKLSASSGNKQTQIDVLACLKIVETCLGSSAPSITNVTSARVALSLANHQDVLKGDELAQLVVLLRRLELLSELQERIDAATDVGVLLYRHSIIATTFCEVFGAAASDPPLHPATLQAVLSCASDAKRHLLRCCHLHQPQLLLDAFTEQLCTAIEEKVVSPLCTAIETELRLSTLWHLEVQPRNPFQPSSAQASSNTTGTVAPPPIFDPMPFLCLPPLNCLGRIINLKERVEQYLSSTFYALTVVAPHNCHSNTEMRTVALQKWGLMLQDSRLPPHTTHQGVDVLEVVRQLAVFVRRYHYSLSQQVFVEAESDSKHLNTLNITHIANSIRTHGAGIINSTVNFTYQFLVGRFKVFSQFLYDEQIKSRLVKDRKHWMQVQTVTEKWFPFERAEQFNLGIRKLGVNAQGLSYLDQFRELVTHIGNAMGFVRLVRSGSLRCASNTMEFLPALNELKSFEPLCYQHDQDGSDAKLTVSTDTLAAARNLDTVILNLQQTFQKETDFFKILVDVFRKALSTESYRHLKNFHLIIAALAVNFVHHSVTAKDLLNKRSKTGAAFCMDGFAMGIAYLLSVLDQGTAFDAMHWWSGVRRHFISQREKVERQRNSALASGDTKLAETLALTLTRLREQQQEHELLYLTVSSARGFFRNTERHEEEDPSGHDGSTTDEKDSVKSVNGS</sequence>
<proteinExistence type="predicted"/>
<gene>
    <name evidence="6" type="primary">LOC108679883</name>
</gene>
<evidence type="ECO:0000313" key="6">
    <source>
        <dbReference type="RefSeq" id="XP_018024114.1"/>
    </source>
</evidence>
<feature type="domain" description="WASH complex subunit 7 central" evidence="2">
    <location>
        <begin position="638"/>
        <end position="984"/>
    </location>
</feature>
<dbReference type="OrthoDB" id="10261210at2759"/>
<dbReference type="Pfam" id="PF14744">
    <property type="entry name" value="WASH-7_mid"/>
    <property type="match status" value="1"/>
</dbReference>
<name>A0A8B7PD91_HYAAZ</name>
<dbReference type="InterPro" id="IPR028282">
    <property type="entry name" value="WASH-7_central"/>
</dbReference>
<organism evidence="5 6">
    <name type="scientific">Hyalella azteca</name>
    <name type="common">Amphipod</name>
    <dbReference type="NCBI Taxonomy" id="294128"/>
    <lineage>
        <taxon>Eukaryota</taxon>
        <taxon>Metazoa</taxon>
        <taxon>Ecdysozoa</taxon>
        <taxon>Arthropoda</taxon>
        <taxon>Crustacea</taxon>
        <taxon>Multicrustacea</taxon>
        <taxon>Malacostraca</taxon>
        <taxon>Eumalacostraca</taxon>
        <taxon>Peracarida</taxon>
        <taxon>Amphipoda</taxon>
        <taxon>Senticaudata</taxon>
        <taxon>Talitrida</taxon>
        <taxon>Talitroidea</taxon>
        <taxon>Hyalellidae</taxon>
        <taxon>Hyalella</taxon>
    </lineage>
</organism>
<evidence type="ECO:0000313" key="5">
    <source>
        <dbReference type="Proteomes" id="UP000694843"/>
    </source>
</evidence>
<dbReference type="RefSeq" id="XP_018024114.1">
    <property type="nucleotide sequence ID" value="XM_018168625.2"/>
</dbReference>
<evidence type="ECO:0000259" key="3">
    <source>
        <dbReference type="Pfam" id="PF14745"/>
    </source>
</evidence>
<feature type="domain" description="WASH complex subunit 7 C-terminal" evidence="4">
    <location>
        <begin position="1011"/>
        <end position="1180"/>
    </location>
</feature>
<keyword evidence="5" id="KW-1185">Reference proteome</keyword>
<dbReference type="KEGG" id="hazt:108679883"/>
<reference evidence="6" key="1">
    <citation type="submission" date="2025-08" db="UniProtKB">
        <authorList>
            <consortium name="RefSeq"/>
        </authorList>
    </citation>
    <scope>IDENTIFICATION</scope>
    <source>
        <tissue evidence="6">Whole organism</tissue>
    </source>
</reference>
<dbReference type="InterPro" id="IPR028191">
    <property type="entry name" value="WASH-4_N"/>
</dbReference>
<dbReference type="Pfam" id="PF14746">
    <property type="entry name" value="WASH-7_C"/>
    <property type="match status" value="1"/>
</dbReference>
<dbReference type="Pfam" id="PF14745">
    <property type="entry name" value="WASH-4_N"/>
    <property type="match status" value="1"/>
</dbReference>
<dbReference type="Proteomes" id="UP000694843">
    <property type="component" value="Unplaced"/>
</dbReference>
<dbReference type="PANTHER" id="PTHR31409">
    <property type="entry name" value="WASH COMPLEX SUBUNIT 4"/>
    <property type="match status" value="1"/>
</dbReference>
<feature type="compositionally biased region" description="Basic and acidic residues" evidence="1">
    <location>
        <begin position="1181"/>
        <end position="1204"/>
    </location>
</feature>
<dbReference type="GO" id="GO:0005768">
    <property type="term" value="C:endosome"/>
    <property type="evidence" value="ECO:0007669"/>
    <property type="project" value="TreeGrafter"/>
</dbReference>
<dbReference type="InterPro" id="IPR028283">
    <property type="entry name" value="WASH-7_C"/>
</dbReference>
<dbReference type="GO" id="GO:0016197">
    <property type="term" value="P:endosomal transport"/>
    <property type="evidence" value="ECO:0007669"/>
    <property type="project" value="TreeGrafter"/>
</dbReference>